<gene>
    <name evidence="3" type="ordered locus">CRES_0439</name>
</gene>
<dbReference type="AlphaFoldDB" id="F8DY60"/>
<feature type="region of interest" description="Disordered" evidence="1">
    <location>
        <begin position="1"/>
        <end position="21"/>
    </location>
</feature>
<feature type="transmembrane region" description="Helical" evidence="2">
    <location>
        <begin position="66"/>
        <end position="84"/>
    </location>
</feature>
<keyword evidence="2" id="KW-0812">Transmembrane</keyword>
<dbReference type="STRING" id="662755.CRES_0439"/>
<evidence type="ECO:0000313" key="4">
    <source>
        <dbReference type="Proteomes" id="UP000000492"/>
    </source>
</evidence>
<feature type="transmembrane region" description="Helical" evidence="2">
    <location>
        <begin position="33"/>
        <end position="54"/>
    </location>
</feature>
<evidence type="ECO:0000256" key="2">
    <source>
        <dbReference type="SAM" id="Phobius"/>
    </source>
</evidence>
<accession>F8DY60</accession>
<proteinExistence type="predicted"/>
<organism evidence="3 4">
    <name type="scientific">Corynebacterium resistens (strain DSM 45100 / JCM 12819 / GTC 2026 / SICGH 158)</name>
    <dbReference type="NCBI Taxonomy" id="662755"/>
    <lineage>
        <taxon>Bacteria</taxon>
        <taxon>Bacillati</taxon>
        <taxon>Actinomycetota</taxon>
        <taxon>Actinomycetes</taxon>
        <taxon>Mycobacteriales</taxon>
        <taxon>Corynebacteriaceae</taxon>
        <taxon>Corynebacterium</taxon>
    </lineage>
</organism>
<protein>
    <submittedName>
        <fullName evidence="3">Membrane protein</fullName>
    </submittedName>
</protein>
<evidence type="ECO:0000313" key="3">
    <source>
        <dbReference type="EMBL" id="AEI08802.1"/>
    </source>
</evidence>
<keyword evidence="2" id="KW-0472">Membrane</keyword>
<dbReference type="Proteomes" id="UP000000492">
    <property type="component" value="Chromosome"/>
</dbReference>
<dbReference type="HOGENOM" id="CLU_122754_1_0_11"/>
<evidence type="ECO:0000256" key="1">
    <source>
        <dbReference type="SAM" id="MobiDB-lite"/>
    </source>
</evidence>
<reference evidence="3 4" key="1">
    <citation type="journal article" date="2012" name="BMC Genomics">
        <title>Complete genome sequence, lifestyle, and multi-drug resistance of the human pathogen Corynebacterium resistens DSM 45100 isolated from blood samples of a leukemia patient.</title>
        <authorList>
            <person name="Schroder J."/>
            <person name="Maus I."/>
            <person name="Meyer K."/>
            <person name="Wordemann S."/>
            <person name="Blom J."/>
            <person name="Jaenicke S."/>
            <person name="Schneider J."/>
            <person name="Trost E."/>
            <person name="Tauch A."/>
        </authorList>
    </citation>
    <scope>NUCLEOTIDE SEQUENCE [LARGE SCALE GENOMIC DNA]</scope>
    <source>
        <strain evidence="4">DSM 45100 / JCM 12819 / CCUG 50093 / GTC 2026 / SICGH 158</strain>
    </source>
</reference>
<keyword evidence="2" id="KW-1133">Transmembrane helix</keyword>
<keyword evidence="4" id="KW-1185">Reference proteome</keyword>
<dbReference type="RefSeq" id="WP_013887827.1">
    <property type="nucleotide sequence ID" value="NC_015673.1"/>
</dbReference>
<dbReference type="KEGG" id="crd:CRES_0439"/>
<feature type="region of interest" description="Disordered" evidence="1">
    <location>
        <begin position="118"/>
        <end position="152"/>
    </location>
</feature>
<sequence length="152" mass="17581">MADKKQPTNVRAKQNRAERAQNTGNPFPLRVRIVQLVFLIAAVIATLFLARWQWDVWQSNGGTFQNLGYAIQWPLFGVFFVVAYRKYIHYEKERALGNEEAAVPENVKNAMTEVPDDFFAQRRENTGEEFEDTRRRDRRAAGKASETKNEGE</sequence>
<dbReference type="eggNOG" id="COG1566">
    <property type="taxonomic scope" value="Bacteria"/>
</dbReference>
<name>F8DY60_CORRG</name>
<dbReference type="EMBL" id="CP002857">
    <property type="protein sequence ID" value="AEI08802.1"/>
    <property type="molecule type" value="Genomic_DNA"/>
</dbReference>